<keyword evidence="4" id="KW-1185">Reference proteome</keyword>
<evidence type="ECO:0000256" key="2">
    <source>
        <dbReference type="ARBA" id="ARBA00022475"/>
    </source>
</evidence>
<proteinExistence type="predicted"/>
<dbReference type="InterPro" id="IPR010290">
    <property type="entry name" value="TM_effector"/>
</dbReference>
<dbReference type="Pfam" id="PF05977">
    <property type="entry name" value="MFS_3"/>
    <property type="match status" value="1"/>
</dbReference>
<reference evidence="3 4" key="1">
    <citation type="submission" date="2023-04" db="EMBL/GenBank/DDBJ databases">
        <title>Australian commercial rhizobial inoculants.</title>
        <authorList>
            <person name="Kohlmeier M.G."/>
            <person name="O'Hara G.W."/>
            <person name="Colombi E."/>
            <person name="Ramsay J.P."/>
            <person name="Terpolilli J."/>
        </authorList>
    </citation>
    <scope>NUCLEOTIDE SEQUENCE [LARGE SCALE GENOMIC DNA]</scope>
    <source>
        <strain evidence="3 4">CB627</strain>
    </source>
</reference>
<protein>
    <submittedName>
        <fullName evidence="3">MFS transporter</fullName>
    </submittedName>
</protein>
<keyword evidence="2" id="KW-1003">Cell membrane</keyword>
<name>A0ABY8JF07_9BRAD</name>
<gene>
    <name evidence="3" type="ORF">QA636_34785</name>
</gene>
<keyword evidence="1" id="KW-0813">Transport</keyword>
<organism evidence="3 4">
    <name type="scientific">Bradyrhizobium brasilense</name>
    <dbReference type="NCBI Taxonomy" id="1419277"/>
    <lineage>
        <taxon>Bacteria</taxon>
        <taxon>Pseudomonadati</taxon>
        <taxon>Pseudomonadota</taxon>
        <taxon>Alphaproteobacteria</taxon>
        <taxon>Hyphomicrobiales</taxon>
        <taxon>Nitrobacteraceae</taxon>
        <taxon>Bradyrhizobium</taxon>
    </lineage>
</organism>
<accession>A0ABY8JF07</accession>
<evidence type="ECO:0000313" key="4">
    <source>
        <dbReference type="Proteomes" id="UP001221546"/>
    </source>
</evidence>
<evidence type="ECO:0000313" key="3">
    <source>
        <dbReference type="EMBL" id="WFU62583.1"/>
    </source>
</evidence>
<dbReference type="Proteomes" id="UP001221546">
    <property type="component" value="Chromosome"/>
</dbReference>
<keyword evidence="2" id="KW-0472">Membrane</keyword>
<sequence>MFRRIWFASLLFNLNRLIQCRRCSGAMTLMTSSANKVALVQTAVMLPVMLTMPAGGSPTL</sequence>
<evidence type="ECO:0000256" key="1">
    <source>
        <dbReference type="ARBA" id="ARBA00022448"/>
    </source>
</evidence>
<dbReference type="EMBL" id="CP121646">
    <property type="protein sequence ID" value="WFU62583.1"/>
    <property type="molecule type" value="Genomic_DNA"/>
</dbReference>